<dbReference type="Proteomes" id="UP000319004">
    <property type="component" value="Chromosome"/>
</dbReference>
<reference evidence="2 3" key="1">
    <citation type="submission" date="2019-03" db="EMBL/GenBank/DDBJ databases">
        <title>Deep-cultivation of Planctomycetes and their phenomic and genomic characterization uncovers novel biology.</title>
        <authorList>
            <person name="Wiegand S."/>
            <person name="Jogler M."/>
            <person name="Boedeker C."/>
            <person name="Pinto D."/>
            <person name="Vollmers J."/>
            <person name="Rivas-Marin E."/>
            <person name="Kohn T."/>
            <person name="Peeters S.H."/>
            <person name="Heuer A."/>
            <person name="Rast P."/>
            <person name="Oberbeckmann S."/>
            <person name="Bunk B."/>
            <person name="Jeske O."/>
            <person name="Meyerdierks A."/>
            <person name="Storesund J.E."/>
            <person name="Kallscheuer N."/>
            <person name="Luecker S."/>
            <person name="Lage O.M."/>
            <person name="Pohl T."/>
            <person name="Merkel B.J."/>
            <person name="Hornburger P."/>
            <person name="Mueller R.-W."/>
            <person name="Bruemmer F."/>
            <person name="Labrenz M."/>
            <person name="Spormann A.M."/>
            <person name="Op den Camp H."/>
            <person name="Overmann J."/>
            <person name="Amann R."/>
            <person name="Jetten M.S.M."/>
            <person name="Mascher T."/>
            <person name="Medema M.H."/>
            <person name="Devos D.P."/>
            <person name="Kaster A.-K."/>
            <person name="Ovreas L."/>
            <person name="Rohde M."/>
            <person name="Galperin M.Y."/>
            <person name="Jogler C."/>
        </authorList>
    </citation>
    <scope>NUCLEOTIDE SEQUENCE [LARGE SCALE GENOMIC DNA]</scope>
    <source>
        <strain evidence="2 3">Enr13</strain>
    </source>
</reference>
<gene>
    <name evidence="2" type="ORF">Enr13x_28300</name>
</gene>
<keyword evidence="1" id="KW-1133">Transmembrane helix</keyword>
<sequence length="203" mass="22520">MELREALRQISEIRACVARSEMFRGYRSATVGFSAVIGMIAAASQPHWVASPATDLGRYLLGWIGVATVSVMVVAAEFIWRSEINGAGRSREMTRLAVEQFAPCIVVGALLTLSIYRYAPQVGWMLPGLWALIFGLGVFASYRLMPRQVFWVGAYYIACGCGCLQWGQGENAFSPWLMFITFGGGQLLSAVILYWYLERPDAR</sequence>
<dbReference type="OrthoDB" id="5624959at2"/>
<keyword evidence="1" id="KW-0812">Transmembrane</keyword>
<name>A0A518HQ61_9BACT</name>
<accession>A0A518HQ61</accession>
<feature type="transmembrane region" description="Helical" evidence="1">
    <location>
        <begin position="124"/>
        <end position="142"/>
    </location>
</feature>
<protein>
    <submittedName>
        <fullName evidence="2">Uncharacterized protein</fullName>
    </submittedName>
</protein>
<evidence type="ECO:0000313" key="2">
    <source>
        <dbReference type="EMBL" id="QDV42978.1"/>
    </source>
</evidence>
<dbReference type="AlphaFoldDB" id="A0A518HQ61"/>
<evidence type="ECO:0000256" key="1">
    <source>
        <dbReference type="SAM" id="Phobius"/>
    </source>
</evidence>
<dbReference type="EMBL" id="CP037423">
    <property type="protein sequence ID" value="QDV42978.1"/>
    <property type="molecule type" value="Genomic_DNA"/>
</dbReference>
<dbReference type="KEGG" id="snep:Enr13x_28300"/>
<keyword evidence="1" id="KW-0472">Membrane</keyword>
<keyword evidence="3" id="KW-1185">Reference proteome</keyword>
<proteinExistence type="predicted"/>
<organism evidence="2 3">
    <name type="scientific">Stieleria neptunia</name>
    <dbReference type="NCBI Taxonomy" id="2527979"/>
    <lineage>
        <taxon>Bacteria</taxon>
        <taxon>Pseudomonadati</taxon>
        <taxon>Planctomycetota</taxon>
        <taxon>Planctomycetia</taxon>
        <taxon>Pirellulales</taxon>
        <taxon>Pirellulaceae</taxon>
        <taxon>Stieleria</taxon>
    </lineage>
</organism>
<evidence type="ECO:0000313" key="3">
    <source>
        <dbReference type="Proteomes" id="UP000319004"/>
    </source>
</evidence>
<feature type="transmembrane region" description="Helical" evidence="1">
    <location>
        <begin position="29"/>
        <end position="48"/>
    </location>
</feature>
<feature type="transmembrane region" description="Helical" evidence="1">
    <location>
        <begin position="60"/>
        <end position="80"/>
    </location>
</feature>
<feature type="transmembrane region" description="Helical" evidence="1">
    <location>
        <begin position="173"/>
        <end position="197"/>
    </location>
</feature>
<feature type="transmembrane region" description="Helical" evidence="1">
    <location>
        <begin position="149"/>
        <end position="167"/>
    </location>
</feature>
<feature type="transmembrane region" description="Helical" evidence="1">
    <location>
        <begin position="101"/>
        <end position="118"/>
    </location>
</feature>